<organism evidence="1 2">
    <name type="scientific">Trichinella spiralis</name>
    <name type="common">Trichina worm</name>
    <dbReference type="NCBI Taxonomy" id="6334"/>
    <lineage>
        <taxon>Eukaryota</taxon>
        <taxon>Metazoa</taxon>
        <taxon>Ecdysozoa</taxon>
        <taxon>Nematoda</taxon>
        <taxon>Enoplea</taxon>
        <taxon>Dorylaimia</taxon>
        <taxon>Trichinellida</taxon>
        <taxon>Trichinellidae</taxon>
        <taxon>Trichinella</taxon>
    </lineage>
</organism>
<protein>
    <submittedName>
        <fullName evidence="1">Uncharacterized protein</fullName>
    </submittedName>
</protein>
<proteinExistence type="predicted"/>
<name>A0A0V1AHF3_TRISP</name>
<dbReference type="Proteomes" id="UP000054776">
    <property type="component" value="Unassembled WGS sequence"/>
</dbReference>
<comment type="caution">
    <text evidence="1">The sequence shown here is derived from an EMBL/GenBank/DDBJ whole genome shotgun (WGS) entry which is preliminary data.</text>
</comment>
<dbReference type="InParanoid" id="A0A0V1AHF3"/>
<keyword evidence="2" id="KW-1185">Reference proteome</keyword>
<accession>A0A0V1AHF3</accession>
<sequence length="36" mass="4329">MTTFFKLDQDQVQEISIVRLAQLKSRHLLRLHSTFK</sequence>
<evidence type="ECO:0000313" key="2">
    <source>
        <dbReference type="Proteomes" id="UP000054776"/>
    </source>
</evidence>
<dbReference type="AlphaFoldDB" id="A0A0V1AHF3"/>
<dbReference type="EMBL" id="JYDH01001891">
    <property type="protein sequence ID" value="KRY24248.1"/>
    <property type="molecule type" value="Genomic_DNA"/>
</dbReference>
<gene>
    <name evidence="1" type="ORF">T01_10892</name>
</gene>
<reference evidence="1 2" key="1">
    <citation type="submission" date="2015-01" db="EMBL/GenBank/DDBJ databases">
        <title>Evolution of Trichinella species and genotypes.</title>
        <authorList>
            <person name="Korhonen P.K."/>
            <person name="Edoardo P."/>
            <person name="Giuseppe L.R."/>
            <person name="Gasser R.B."/>
        </authorList>
    </citation>
    <scope>NUCLEOTIDE SEQUENCE [LARGE SCALE GENOMIC DNA]</scope>
    <source>
        <strain evidence="1">ISS3</strain>
    </source>
</reference>
<evidence type="ECO:0000313" key="1">
    <source>
        <dbReference type="EMBL" id="KRY24248.1"/>
    </source>
</evidence>